<feature type="domain" description="Serine aminopeptidase S33" evidence="1">
    <location>
        <begin position="90"/>
        <end position="200"/>
    </location>
</feature>
<dbReference type="PANTHER" id="PTHR43194:SF5">
    <property type="entry name" value="PIMELOYL-[ACYL-CARRIER PROTEIN] METHYL ESTER ESTERASE"/>
    <property type="match status" value="1"/>
</dbReference>
<keyword evidence="2" id="KW-0031">Aminopeptidase</keyword>
<reference evidence="2 3" key="1">
    <citation type="submission" date="2018-11" db="EMBL/GenBank/DDBJ databases">
        <title>Genomic Encyclopedia of Type Strains, Phase IV (KMG-IV): sequencing the most valuable type-strain genomes for metagenomic binning, comparative biology and taxonomic classification.</title>
        <authorList>
            <person name="Goeker M."/>
        </authorList>
    </citation>
    <scope>NUCLEOTIDE SEQUENCE [LARGE SCALE GENOMIC DNA]</scope>
    <source>
        <strain evidence="2 3">DSM 15985</strain>
    </source>
</reference>
<organism evidence="2 3">
    <name type="scientific">Diaphorobacter nitroreducens</name>
    <dbReference type="NCBI Taxonomy" id="164759"/>
    <lineage>
        <taxon>Bacteria</taxon>
        <taxon>Pseudomonadati</taxon>
        <taxon>Pseudomonadota</taxon>
        <taxon>Betaproteobacteria</taxon>
        <taxon>Burkholderiales</taxon>
        <taxon>Comamonadaceae</taxon>
        <taxon>Diaphorobacter</taxon>
    </lineage>
</organism>
<dbReference type="RefSeq" id="WP_123675396.1">
    <property type="nucleotide sequence ID" value="NZ_RJVL01000002.1"/>
</dbReference>
<evidence type="ECO:0000259" key="1">
    <source>
        <dbReference type="Pfam" id="PF12146"/>
    </source>
</evidence>
<dbReference type="InterPro" id="IPR022742">
    <property type="entry name" value="Hydrolase_4"/>
</dbReference>
<sequence length="312" mass="33709">MTPTALQTTPAYYRNVTGVRALRWAMAATQRLWPTLAVRAAYRLFGTPLPLRRPARNAPWGALWRVERWPFEDAEITLYRHHAAQGPTALLLHGWGGQAGQMQRLADALADGGLAPVLVDMPAHGRSRGRVSNLPQFSRALEYVAERLRAEGASLGAVVAHSLAANAAAHAASRGLPADRLVLLAPPASPHEFTRVFAQVFGLTERTRAAMQQRIEAREGILMRQFEPAAVGPRVAVPTLVVHDRGDRVNRLADGEAFRDAIAGARLLVTEGLGHRGMLQAPEVLQAVAAFAQAAPAPGKQDEQALTSPHFS</sequence>
<keyword evidence="2" id="KW-0378">Hydrolase</keyword>
<dbReference type="EMBL" id="RJVL01000002">
    <property type="protein sequence ID" value="ROR49064.1"/>
    <property type="molecule type" value="Genomic_DNA"/>
</dbReference>
<name>A0AAX1WWQ4_9BURK</name>
<dbReference type="SUPFAM" id="SSF53474">
    <property type="entry name" value="alpha/beta-Hydrolases"/>
    <property type="match status" value="1"/>
</dbReference>
<dbReference type="InterPro" id="IPR029058">
    <property type="entry name" value="AB_hydrolase_fold"/>
</dbReference>
<keyword evidence="2" id="KW-0645">Protease</keyword>
<dbReference type="PANTHER" id="PTHR43194">
    <property type="entry name" value="HYDROLASE ALPHA/BETA FOLD FAMILY"/>
    <property type="match status" value="1"/>
</dbReference>
<accession>A0AAX1WWQ4</accession>
<evidence type="ECO:0000313" key="2">
    <source>
        <dbReference type="EMBL" id="ROR49064.1"/>
    </source>
</evidence>
<dbReference type="Proteomes" id="UP000271868">
    <property type="component" value="Unassembled WGS sequence"/>
</dbReference>
<evidence type="ECO:0000313" key="3">
    <source>
        <dbReference type="Proteomes" id="UP000271868"/>
    </source>
</evidence>
<dbReference type="Pfam" id="PF12146">
    <property type="entry name" value="Hydrolase_4"/>
    <property type="match status" value="1"/>
</dbReference>
<dbReference type="Gene3D" id="3.40.50.1820">
    <property type="entry name" value="alpha/beta hydrolase"/>
    <property type="match status" value="1"/>
</dbReference>
<gene>
    <name evidence="2" type="ORF">EDC60_1057</name>
</gene>
<dbReference type="GO" id="GO:0004177">
    <property type="term" value="F:aminopeptidase activity"/>
    <property type="evidence" value="ECO:0007669"/>
    <property type="project" value="UniProtKB-KW"/>
</dbReference>
<keyword evidence="3" id="KW-1185">Reference proteome</keyword>
<comment type="caution">
    <text evidence="2">The sequence shown here is derived from an EMBL/GenBank/DDBJ whole genome shotgun (WGS) entry which is preliminary data.</text>
</comment>
<dbReference type="InterPro" id="IPR050228">
    <property type="entry name" value="Carboxylesterase_BioH"/>
</dbReference>
<protein>
    <submittedName>
        <fullName evidence="2">Serine aminopeptidase S33 family</fullName>
    </submittedName>
</protein>
<proteinExistence type="predicted"/>
<dbReference type="AlphaFoldDB" id="A0AAX1WWQ4"/>